<feature type="transmembrane region" description="Helical" evidence="10">
    <location>
        <begin position="177"/>
        <end position="194"/>
    </location>
</feature>
<feature type="transmembrane region" description="Helical" evidence="10">
    <location>
        <begin position="37"/>
        <end position="61"/>
    </location>
</feature>
<evidence type="ECO:0000313" key="11">
    <source>
        <dbReference type="EMBL" id="KAJ3663366.1"/>
    </source>
</evidence>
<evidence type="ECO:0000256" key="5">
    <source>
        <dbReference type="ARBA" id="ARBA00022725"/>
    </source>
</evidence>
<evidence type="ECO:0000256" key="1">
    <source>
        <dbReference type="ARBA" id="ARBA00004651"/>
    </source>
</evidence>
<evidence type="ECO:0000256" key="8">
    <source>
        <dbReference type="ARBA" id="ARBA00023170"/>
    </source>
</evidence>
<keyword evidence="4 10" id="KW-0812">Transmembrane</keyword>
<keyword evidence="6 10" id="KW-1133">Transmembrane helix</keyword>
<evidence type="ECO:0000256" key="3">
    <source>
        <dbReference type="ARBA" id="ARBA00022606"/>
    </source>
</evidence>
<sequence>MQTFDWKHTIRINLLVLKFAGLWPADTGGYKCDQYTLYAILLNIIVNSNNVFQTAYIYYIYNDLQALTSMFFLLLTTWLATVKTVFFASSSRTIQRLVQDLDCEEFQPKNDKQNIRAQQTLWTWKIMYISFYFAVGASVTFLCFYPVMDGSFKEFRLPVFSWYPYDTNKSPNYELTYVYQGVIMAVSAFTNLNMDTLIAALMVYVVCQCEILCDNFQNTEDDPNISYNTKLVGHVIHYKKIVRFAQSSNNFFDGIVLGQFFTTVVAMALAMFQLTLVAPLSSEFISLLFYVSSMTVQIFLYCWFGNEVEIRVSSNVTI</sequence>
<evidence type="ECO:0000256" key="6">
    <source>
        <dbReference type="ARBA" id="ARBA00022989"/>
    </source>
</evidence>
<dbReference type="GO" id="GO:0005549">
    <property type="term" value="F:odorant binding"/>
    <property type="evidence" value="ECO:0007669"/>
    <property type="project" value="InterPro"/>
</dbReference>
<proteinExistence type="predicted"/>
<dbReference type="GO" id="GO:0004984">
    <property type="term" value="F:olfactory receptor activity"/>
    <property type="evidence" value="ECO:0007669"/>
    <property type="project" value="InterPro"/>
</dbReference>
<feature type="transmembrane region" description="Helical" evidence="10">
    <location>
        <begin position="251"/>
        <end position="272"/>
    </location>
</feature>
<evidence type="ECO:0008006" key="13">
    <source>
        <dbReference type="Google" id="ProtNLM"/>
    </source>
</evidence>
<gene>
    <name evidence="11" type="ORF">Zmor_007647</name>
</gene>
<keyword evidence="12" id="KW-1185">Reference proteome</keyword>
<dbReference type="Proteomes" id="UP001168821">
    <property type="component" value="Unassembled WGS sequence"/>
</dbReference>
<dbReference type="EMBL" id="JALNTZ010000002">
    <property type="protein sequence ID" value="KAJ3663366.1"/>
    <property type="molecule type" value="Genomic_DNA"/>
</dbReference>
<protein>
    <recommendedName>
        <fullName evidence="13">7tm 6 domain containing protein</fullName>
    </recommendedName>
</protein>
<evidence type="ECO:0000313" key="12">
    <source>
        <dbReference type="Proteomes" id="UP001168821"/>
    </source>
</evidence>
<dbReference type="AlphaFoldDB" id="A0AA38MNW9"/>
<organism evidence="11 12">
    <name type="scientific">Zophobas morio</name>
    <dbReference type="NCBI Taxonomy" id="2755281"/>
    <lineage>
        <taxon>Eukaryota</taxon>
        <taxon>Metazoa</taxon>
        <taxon>Ecdysozoa</taxon>
        <taxon>Arthropoda</taxon>
        <taxon>Hexapoda</taxon>
        <taxon>Insecta</taxon>
        <taxon>Pterygota</taxon>
        <taxon>Neoptera</taxon>
        <taxon>Endopterygota</taxon>
        <taxon>Coleoptera</taxon>
        <taxon>Polyphaga</taxon>
        <taxon>Cucujiformia</taxon>
        <taxon>Tenebrionidae</taxon>
        <taxon>Zophobas</taxon>
    </lineage>
</organism>
<dbReference type="InterPro" id="IPR004117">
    <property type="entry name" value="7tm6_olfct_rcpt"/>
</dbReference>
<keyword evidence="7 10" id="KW-0472">Membrane</keyword>
<keyword evidence="8" id="KW-0675">Receptor</keyword>
<evidence type="ECO:0000256" key="4">
    <source>
        <dbReference type="ARBA" id="ARBA00022692"/>
    </source>
</evidence>
<dbReference type="Pfam" id="PF02949">
    <property type="entry name" value="7tm_6"/>
    <property type="match status" value="1"/>
</dbReference>
<keyword evidence="2" id="KW-1003">Cell membrane</keyword>
<evidence type="ECO:0000256" key="10">
    <source>
        <dbReference type="SAM" id="Phobius"/>
    </source>
</evidence>
<evidence type="ECO:0000256" key="9">
    <source>
        <dbReference type="ARBA" id="ARBA00023224"/>
    </source>
</evidence>
<dbReference type="GO" id="GO:0007165">
    <property type="term" value="P:signal transduction"/>
    <property type="evidence" value="ECO:0007669"/>
    <property type="project" value="UniProtKB-KW"/>
</dbReference>
<feature type="transmembrane region" description="Helical" evidence="10">
    <location>
        <begin position="284"/>
        <end position="304"/>
    </location>
</feature>
<dbReference type="PANTHER" id="PTHR21137:SF35">
    <property type="entry name" value="ODORANT RECEPTOR 19A-RELATED"/>
    <property type="match status" value="1"/>
</dbReference>
<keyword evidence="5" id="KW-0552">Olfaction</keyword>
<keyword evidence="9" id="KW-0807">Transducer</keyword>
<dbReference type="GO" id="GO:0005886">
    <property type="term" value="C:plasma membrane"/>
    <property type="evidence" value="ECO:0007669"/>
    <property type="project" value="UniProtKB-SubCell"/>
</dbReference>
<dbReference type="PANTHER" id="PTHR21137">
    <property type="entry name" value="ODORANT RECEPTOR"/>
    <property type="match status" value="1"/>
</dbReference>
<evidence type="ECO:0000256" key="7">
    <source>
        <dbReference type="ARBA" id="ARBA00023136"/>
    </source>
</evidence>
<keyword evidence="3" id="KW-0716">Sensory transduction</keyword>
<comment type="caution">
    <text evidence="11">The sequence shown here is derived from an EMBL/GenBank/DDBJ whole genome shotgun (WGS) entry which is preliminary data.</text>
</comment>
<name>A0AA38MNW9_9CUCU</name>
<comment type="subcellular location">
    <subcellularLocation>
        <location evidence="1">Cell membrane</location>
        <topology evidence="1">Multi-pass membrane protein</topology>
    </subcellularLocation>
</comment>
<feature type="transmembrane region" description="Helical" evidence="10">
    <location>
        <begin position="126"/>
        <end position="148"/>
    </location>
</feature>
<accession>A0AA38MNW9</accession>
<feature type="transmembrane region" description="Helical" evidence="10">
    <location>
        <begin position="67"/>
        <end position="88"/>
    </location>
</feature>
<evidence type="ECO:0000256" key="2">
    <source>
        <dbReference type="ARBA" id="ARBA00022475"/>
    </source>
</evidence>
<reference evidence="11" key="1">
    <citation type="journal article" date="2023" name="G3 (Bethesda)">
        <title>Whole genome assemblies of Zophobas morio and Tenebrio molitor.</title>
        <authorList>
            <person name="Kaur S."/>
            <person name="Stinson S.A."/>
            <person name="diCenzo G.C."/>
        </authorList>
    </citation>
    <scope>NUCLEOTIDE SEQUENCE</scope>
    <source>
        <strain evidence="11">QUZm001</strain>
    </source>
</reference>